<gene>
    <name evidence="9" type="ORF">RN79_07295</name>
</gene>
<dbReference type="GO" id="GO:0005886">
    <property type="term" value="C:plasma membrane"/>
    <property type="evidence" value="ECO:0007669"/>
    <property type="project" value="UniProtKB-SubCell"/>
</dbReference>
<evidence type="ECO:0000256" key="6">
    <source>
        <dbReference type="ARBA" id="ARBA00022989"/>
    </source>
</evidence>
<name>A0A0C1K596_STRCV</name>
<comment type="subcellular location">
    <subcellularLocation>
        <location evidence="1">Cell membrane</location>
        <topology evidence="1">Multi-pass membrane protein</topology>
    </subcellularLocation>
</comment>
<comment type="caution">
    <text evidence="9">The sequence shown here is derived from an EMBL/GenBank/DDBJ whole genome shotgun (WGS) entry which is preliminary data.</text>
</comment>
<dbReference type="Proteomes" id="UP000031339">
    <property type="component" value="Unassembled WGS sequence"/>
</dbReference>
<dbReference type="GO" id="GO:0008360">
    <property type="term" value="P:regulation of cell shape"/>
    <property type="evidence" value="ECO:0007669"/>
    <property type="project" value="UniProtKB-KW"/>
</dbReference>
<dbReference type="OrthoDB" id="2235756at2"/>
<keyword evidence="4 8" id="KW-0812">Transmembrane</keyword>
<keyword evidence="5" id="KW-0133">Cell shape</keyword>
<reference evidence="9 10" key="1">
    <citation type="submission" date="2014-12" db="EMBL/GenBank/DDBJ databases">
        <title>Partial genome sequence of Streptococcus constellatus KCOM 1650 (= ChDC B144).</title>
        <authorList>
            <person name="Kook J.-K."/>
            <person name="Park S.-N."/>
            <person name="Lim Y.K."/>
            <person name="Jo E."/>
        </authorList>
    </citation>
    <scope>NUCLEOTIDE SEQUENCE [LARGE SCALE GENOMIC DNA]</scope>
    <source>
        <strain evidence="9 10">KCOM 1650</strain>
    </source>
</reference>
<evidence type="ECO:0000256" key="5">
    <source>
        <dbReference type="ARBA" id="ARBA00022960"/>
    </source>
</evidence>
<protein>
    <submittedName>
        <fullName evidence="9">Cell shape-determining protein MreD</fullName>
    </submittedName>
</protein>
<dbReference type="EMBL" id="JWIY01000002">
    <property type="protein sequence ID" value="KIC77986.1"/>
    <property type="molecule type" value="Genomic_DNA"/>
</dbReference>
<feature type="transmembrane region" description="Helical" evidence="8">
    <location>
        <begin position="61"/>
        <end position="87"/>
    </location>
</feature>
<proteinExistence type="inferred from homology"/>
<evidence type="ECO:0000256" key="3">
    <source>
        <dbReference type="ARBA" id="ARBA00022475"/>
    </source>
</evidence>
<evidence type="ECO:0000256" key="8">
    <source>
        <dbReference type="SAM" id="Phobius"/>
    </source>
</evidence>
<organism evidence="9 10">
    <name type="scientific">Streptococcus constellatus</name>
    <dbReference type="NCBI Taxonomy" id="76860"/>
    <lineage>
        <taxon>Bacteria</taxon>
        <taxon>Bacillati</taxon>
        <taxon>Bacillota</taxon>
        <taxon>Bacilli</taxon>
        <taxon>Lactobacillales</taxon>
        <taxon>Streptococcaceae</taxon>
        <taxon>Streptococcus</taxon>
        <taxon>Streptococcus anginosus group</taxon>
    </lineage>
</organism>
<evidence type="ECO:0000256" key="4">
    <source>
        <dbReference type="ARBA" id="ARBA00022692"/>
    </source>
</evidence>
<feature type="transmembrane region" description="Helical" evidence="8">
    <location>
        <begin position="107"/>
        <end position="127"/>
    </location>
</feature>
<dbReference type="STRING" id="862969.SCI_0039"/>
<sequence>MKFFKNYVLPFLVLFVVMLIDGHLSNLLTNLFSNDIHLLSHLLLILILYVSIDFSENINFVILLLIGLLYDAYYFHIIGLSTLLLPLSGSVVSKYNSVLMTNRVSRFLSVAILVFFFEIATFALANVTQLTRMSFTDFVVYTMAPTMVFNLLFFLLIRPILEKIYL</sequence>
<evidence type="ECO:0000313" key="10">
    <source>
        <dbReference type="Proteomes" id="UP000031339"/>
    </source>
</evidence>
<dbReference type="NCBIfam" id="TIGR03426">
    <property type="entry name" value="shape_MreD"/>
    <property type="match status" value="1"/>
</dbReference>
<evidence type="ECO:0000256" key="7">
    <source>
        <dbReference type="ARBA" id="ARBA00023136"/>
    </source>
</evidence>
<dbReference type="eggNOG" id="COG2891">
    <property type="taxonomic scope" value="Bacteria"/>
</dbReference>
<dbReference type="Pfam" id="PF04093">
    <property type="entry name" value="MreD"/>
    <property type="match status" value="1"/>
</dbReference>
<dbReference type="RefSeq" id="WP_039677577.1">
    <property type="nucleotide sequence ID" value="NZ_JWIY01000002.1"/>
</dbReference>
<feature type="transmembrane region" description="Helical" evidence="8">
    <location>
        <begin position="7"/>
        <end position="24"/>
    </location>
</feature>
<accession>A0A0C1K596</accession>
<dbReference type="AlphaFoldDB" id="A0A0C1K596"/>
<evidence type="ECO:0000256" key="2">
    <source>
        <dbReference type="ARBA" id="ARBA00007776"/>
    </source>
</evidence>
<keyword evidence="3" id="KW-1003">Cell membrane</keyword>
<feature type="transmembrane region" description="Helical" evidence="8">
    <location>
        <begin position="139"/>
        <end position="161"/>
    </location>
</feature>
<comment type="similarity">
    <text evidence="2">Belongs to the MreD family.</text>
</comment>
<dbReference type="InterPro" id="IPR007227">
    <property type="entry name" value="Cell_shape_determining_MreD"/>
</dbReference>
<evidence type="ECO:0000256" key="1">
    <source>
        <dbReference type="ARBA" id="ARBA00004651"/>
    </source>
</evidence>
<evidence type="ECO:0000313" key="9">
    <source>
        <dbReference type="EMBL" id="KIC77986.1"/>
    </source>
</evidence>
<keyword evidence="7 8" id="KW-0472">Membrane</keyword>
<keyword evidence="6 8" id="KW-1133">Transmembrane helix</keyword>